<feature type="transmembrane region" description="Helical" evidence="1">
    <location>
        <begin position="69"/>
        <end position="88"/>
    </location>
</feature>
<keyword evidence="3" id="KW-1185">Reference proteome</keyword>
<feature type="transmembrane region" description="Helical" evidence="1">
    <location>
        <begin position="296"/>
        <end position="314"/>
    </location>
</feature>
<feature type="transmembrane region" description="Helical" evidence="1">
    <location>
        <begin position="320"/>
        <end position="338"/>
    </location>
</feature>
<feature type="transmembrane region" description="Helical" evidence="1">
    <location>
        <begin position="371"/>
        <end position="389"/>
    </location>
</feature>
<evidence type="ECO:0000256" key="1">
    <source>
        <dbReference type="SAM" id="Phobius"/>
    </source>
</evidence>
<sequence>MRIVGLPVLLVLLVAIGLGSYYETNDDVVITLLLRGRTAAAPVTNLHLYFHGWSWLLAQLYTYWPAVPWYGLVLYGLLTFALVLLFAVLERLMAQHVRSGWARAGLLVFFFFAAALEHVLWFNYMRVSLLLAGAAVLFAAQHSTHGRRWSWIIGLVGVAAAWAIRPSAAILAVAVVAPAAWWVAGRRGSQLLLLVAVLFAAGSAGLAFSRSPESARYRRLDVLKSNYSDYQLYRAAPQTPADRLAVAAVQEWLLGDSTLVNEAFFERVMRPDVPYFLQHQALLKLGLTLRQLLRDYFLVLLTSALLAGIAFRQQRPVRGAWLYPVAVVLGLLVLGVVLKLPPRLALPLLGLMLVAQVAALAQRSLPRLPPGWRALGVGLLVVAVGLYGYKTLHRVGVLRQEQRGHAAALTSLSRQAGGRNVIAAGLEETFKALSPFANYDQPTNGRWLLLTGWPAPDPSQPQLRQHLAGTRDQAAALRHLLTQPDMVVWWPPNESVANLLRQYAKAHNIPPALLHQPENLYLLR</sequence>
<feature type="transmembrane region" description="Helical" evidence="1">
    <location>
        <begin position="190"/>
        <end position="209"/>
    </location>
</feature>
<dbReference type="Proteomes" id="UP001500454">
    <property type="component" value="Unassembled WGS sequence"/>
</dbReference>
<evidence type="ECO:0008006" key="4">
    <source>
        <dbReference type="Google" id="ProtNLM"/>
    </source>
</evidence>
<feature type="transmembrane region" description="Helical" evidence="1">
    <location>
        <begin position="345"/>
        <end position="365"/>
    </location>
</feature>
<keyword evidence="1" id="KW-1133">Transmembrane helix</keyword>
<proteinExistence type="predicted"/>
<comment type="caution">
    <text evidence="2">The sequence shown here is derived from an EMBL/GenBank/DDBJ whole genome shotgun (WGS) entry which is preliminary data.</text>
</comment>
<accession>A0ABP8JAH6</accession>
<feature type="transmembrane region" description="Helical" evidence="1">
    <location>
        <begin position="152"/>
        <end position="184"/>
    </location>
</feature>
<evidence type="ECO:0000313" key="3">
    <source>
        <dbReference type="Proteomes" id="UP001500454"/>
    </source>
</evidence>
<keyword evidence="1" id="KW-0472">Membrane</keyword>
<organism evidence="2 3">
    <name type="scientific">Hymenobacter koreensis</name>
    <dbReference type="NCBI Taxonomy" id="1084523"/>
    <lineage>
        <taxon>Bacteria</taxon>
        <taxon>Pseudomonadati</taxon>
        <taxon>Bacteroidota</taxon>
        <taxon>Cytophagia</taxon>
        <taxon>Cytophagales</taxon>
        <taxon>Hymenobacteraceae</taxon>
        <taxon>Hymenobacter</taxon>
    </lineage>
</organism>
<reference evidence="3" key="1">
    <citation type="journal article" date="2019" name="Int. J. Syst. Evol. Microbiol.">
        <title>The Global Catalogue of Microorganisms (GCM) 10K type strain sequencing project: providing services to taxonomists for standard genome sequencing and annotation.</title>
        <authorList>
            <consortium name="The Broad Institute Genomics Platform"/>
            <consortium name="The Broad Institute Genome Sequencing Center for Infectious Disease"/>
            <person name="Wu L."/>
            <person name="Ma J."/>
        </authorList>
    </citation>
    <scope>NUCLEOTIDE SEQUENCE [LARGE SCALE GENOMIC DNA]</scope>
    <source>
        <strain evidence="3">JCM 17924</strain>
    </source>
</reference>
<feature type="transmembrane region" description="Helical" evidence="1">
    <location>
        <begin position="122"/>
        <end position="140"/>
    </location>
</feature>
<feature type="transmembrane region" description="Helical" evidence="1">
    <location>
        <begin position="100"/>
        <end position="116"/>
    </location>
</feature>
<dbReference type="EMBL" id="BAABHA010000010">
    <property type="protein sequence ID" value="GAA4387649.1"/>
    <property type="molecule type" value="Genomic_DNA"/>
</dbReference>
<name>A0ABP8JAH6_9BACT</name>
<evidence type="ECO:0000313" key="2">
    <source>
        <dbReference type="EMBL" id="GAA4387649.1"/>
    </source>
</evidence>
<gene>
    <name evidence="2" type="ORF">GCM10023186_33490</name>
</gene>
<protein>
    <recommendedName>
        <fullName evidence="4">Glycosyltransferase RgtA/B/C/D-like domain-containing protein</fullName>
    </recommendedName>
</protein>
<keyword evidence="1" id="KW-0812">Transmembrane</keyword>